<dbReference type="PROSITE" id="PS51257">
    <property type="entry name" value="PROKAR_LIPOPROTEIN"/>
    <property type="match status" value="1"/>
</dbReference>
<accession>A0A1G6T049</accession>
<reference evidence="1 2" key="1">
    <citation type="submission" date="2016-09" db="EMBL/GenBank/DDBJ databases">
        <authorList>
            <person name="Capua I."/>
            <person name="De Benedictis P."/>
            <person name="Joannis T."/>
            <person name="Lombin L.H."/>
            <person name="Cattoli G."/>
        </authorList>
    </citation>
    <scope>NUCLEOTIDE SEQUENCE [LARGE SCALE GENOMIC DNA]</scope>
    <source>
        <strain evidence="1 2">A7P-90m</strain>
    </source>
</reference>
<dbReference type="EMBL" id="FMYP01000106">
    <property type="protein sequence ID" value="SDD21735.1"/>
    <property type="molecule type" value="Genomic_DNA"/>
</dbReference>
<evidence type="ECO:0000313" key="2">
    <source>
        <dbReference type="Proteomes" id="UP000199452"/>
    </source>
</evidence>
<dbReference type="AlphaFoldDB" id="A0A1G6T049"/>
<proteinExistence type="predicted"/>
<gene>
    <name evidence="1" type="ORF">SAMN05216323_11064</name>
</gene>
<dbReference type="STRING" id="1640674.SAMN05216323_11064"/>
<dbReference type="RefSeq" id="WP_092440935.1">
    <property type="nucleotide sequence ID" value="NZ_FMYP01000106.1"/>
</dbReference>
<organism evidence="1 2">
    <name type="scientific">Williamwhitmania taraxaci</name>
    <dbReference type="NCBI Taxonomy" id="1640674"/>
    <lineage>
        <taxon>Bacteria</taxon>
        <taxon>Pseudomonadati</taxon>
        <taxon>Bacteroidota</taxon>
        <taxon>Bacteroidia</taxon>
        <taxon>Bacteroidales</taxon>
        <taxon>Williamwhitmaniaceae</taxon>
        <taxon>Williamwhitmania</taxon>
    </lineage>
</organism>
<name>A0A1G6T049_9BACT</name>
<sequence length="184" mass="20025">MNKRNVFITATLMVLLIGVGACKKDSSKSADGPKVSDACQLISQTVAGSISGETYTSFESKETASVGLKMCDYYTSDIGLFHIGLTQTLAITNSGIKTAKGFYDAMKTNYPNRTMVTGVGDEAFFDNATGTIYILYTNDYYITINIKQSYTPHSNNPWTPAQLDEKRKAAGLKAIEALKNIVDK</sequence>
<dbReference type="Proteomes" id="UP000199452">
    <property type="component" value="Unassembled WGS sequence"/>
</dbReference>
<evidence type="ECO:0000313" key="1">
    <source>
        <dbReference type="EMBL" id="SDD21735.1"/>
    </source>
</evidence>
<protein>
    <submittedName>
        <fullName evidence="1">Uncharacterized protein</fullName>
    </submittedName>
</protein>
<keyword evidence="2" id="KW-1185">Reference proteome</keyword>